<evidence type="ECO:0000313" key="2">
    <source>
        <dbReference type="EMBL" id="ROT39989.1"/>
    </source>
</evidence>
<name>A0A3N2PZN7_SODAK</name>
<keyword evidence="3" id="KW-1185">Reference proteome</keyword>
<gene>
    <name evidence="2" type="ORF">SODALDRAFT_358407</name>
</gene>
<evidence type="ECO:0000313" key="3">
    <source>
        <dbReference type="Proteomes" id="UP000272025"/>
    </source>
</evidence>
<proteinExistence type="predicted"/>
<dbReference type="RefSeq" id="XP_028467795.1">
    <property type="nucleotide sequence ID" value="XM_028614097.1"/>
</dbReference>
<dbReference type="AlphaFoldDB" id="A0A3N2PZN7"/>
<sequence>MRKPWAVASVAYQVLSLAWNVFTLPMLISATGPAGHEHLQGSYGLQTGDQVRPECDQVMTRQGASITMSAPEEWIRAVQGLLMQLLLYPPCLQKKY</sequence>
<keyword evidence="1" id="KW-0732">Signal</keyword>
<reference evidence="2 3" key="1">
    <citation type="journal article" date="2018" name="Mol. Ecol.">
        <title>The obligate alkalophilic soda-lake fungus Sodiomyces alkalinus has shifted to a protein diet.</title>
        <authorList>
            <person name="Grum-Grzhimaylo A.A."/>
            <person name="Falkoski D.L."/>
            <person name="van den Heuvel J."/>
            <person name="Valero-Jimenez C.A."/>
            <person name="Min B."/>
            <person name="Choi I.G."/>
            <person name="Lipzen A."/>
            <person name="Daum C.G."/>
            <person name="Aanen D.K."/>
            <person name="Tsang A."/>
            <person name="Henrissat B."/>
            <person name="Bilanenko E.N."/>
            <person name="de Vries R.P."/>
            <person name="van Kan J.A.L."/>
            <person name="Grigoriev I.V."/>
            <person name="Debets A.J.M."/>
        </authorList>
    </citation>
    <scope>NUCLEOTIDE SEQUENCE [LARGE SCALE GENOMIC DNA]</scope>
    <source>
        <strain evidence="2 3">F11</strain>
    </source>
</reference>
<dbReference type="EMBL" id="ML119053">
    <property type="protein sequence ID" value="ROT39989.1"/>
    <property type="molecule type" value="Genomic_DNA"/>
</dbReference>
<organism evidence="2 3">
    <name type="scientific">Sodiomyces alkalinus (strain CBS 110278 / VKM F-3762 / F11)</name>
    <name type="common">Alkaliphilic filamentous fungus</name>
    <dbReference type="NCBI Taxonomy" id="1314773"/>
    <lineage>
        <taxon>Eukaryota</taxon>
        <taxon>Fungi</taxon>
        <taxon>Dikarya</taxon>
        <taxon>Ascomycota</taxon>
        <taxon>Pezizomycotina</taxon>
        <taxon>Sordariomycetes</taxon>
        <taxon>Hypocreomycetidae</taxon>
        <taxon>Glomerellales</taxon>
        <taxon>Plectosphaerellaceae</taxon>
        <taxon>Sodiomyces</taxon>
    </lineage>
</organism>
<accession>A0A3N2PZN7</accession>
<feature type="signal peptide" evidence="1">
    <location>
        <begin position="1"/>
        <end position="30"/>
    </location>
</feature>
<dbReference type="GeneID" id="39582575"/>
<evidence type="ECO:0000256" key="1">
    <source>
        <dbReference type="SAM" id="SignalP"/>
    </source>
</evidence>
<dbReference type="Proteomes" id="UP000272025">
    <property type="component" value="Unassembled WGS sequence"/>
</dbReference>
<protein>
    <submittedName>
        <fullName evidence="2">Uncharacterized protein</fullName>
    </submittedName>
</protein>
<feature type="chain" id="PRO_5018192362" evidence="1">
    <location>
        <begin position="31"/>
        <end position="96"/>
    </location>
</feature>